<name>A0ACC2LJ97_PERAE</name>
<keyword evidence="2" id="KW-1185">Reference proteome</keyword>
<evidence type="ECO:0000313" key="2">
    <source>
        <dbReference type="Proteomes" id="UP001234297"/>
    </source>
</evidence>
<accession>A0ACC2LJ97</accession>
<evidence type="ECO:0000313" key="1">
    <source>
        <dbReference type="EMBL" id="KAJ8633474.1"/>
    </source>
</evidence>
<comment type="caution">
    <text evidence="1">The sequence shown here is derived from an EMBL/GenBank/DDBJ whole genome shotgun (WGS) entry which is preliminary data.</text>
</comment>
<sequence>MGNCVFGGFAGVDQVIKVATSNGGLMEFDPPITVEFITNEFPGHGIFRSDDIFGRRQPLLHNEELLVGKLYYLLPLLPREDGLIGMNTISMVAAPYRMSFENHGVWKRFETEGGIWKVRLAISAEKLAEILSQEAPTEALIESVRTVAKCRTGSSSAVSSDQWSLASSSRKGSWDHLA</sequence>
<dbReference type="EMBL" id="CM056816">
    <property type="protein sequence ID" value="KAJ8633474.1"/>
    <property type="molecule type" value="Genomic_DNA"/>
</dbReference>
<dbReference type="Proteomes" id="UP001234297">
    <property type="component" value="Chromosome 8"/>
</dbReference>
<reference evidence="1 2" key="1">
    <citation type="journal article" date="2022" name="Hortic Res">
        <title>A haplotype resolved chromosomal level avocado genome allows analysis of novel avocado genes.</title>
        <authorList>
            <person name="Nath O."/>
            <person name="Fletcher S.J."/>
            <person name="Hayward A."/>
            <person name="Shaw L.M."/>
            <person name="Masouleh A.K."/>
            <person name="Furtado A."/>
            <person name="Henry R.J."/>
            <person name="Mitter N."/>
        </authorList>
    </citation>
    <scope>NUCLEOTIDE SEQUENCE [LARGE SCALE GENOMIC DNA]</scope>
    <source>
        <strain evidence="2">cv. Hass</strain>
    </source>
</reference>
<gene>
    <name evidence="1" type="ORF">MRB53_026810</name>
</gene>
<organism evidence="1 2">
    <name type="scientific">Persea americana</name>
    <name type="common">Avocado</name>
    <dbReference type="NCBI Taxonomy" id="3435"/>
    <lineage>
        <taxon>Eukaryota</taxon>
        <taxon>Viridiplantae</taxon>
        <taxon>Streptophyta</taxon>
        <taxon>Embryophyta</taxon>
        <taxon>Tracheophyta</taxon>
        <taxon>Spermatophyta</taxon>
        <taxon>Magnoliopsida</taxon>
        <taxon>Magnoliidae</taxon>
        <taxon>Laurales</taxon>
        <taxon>Lauraceae</taxon>
        <taxon>Persea</taxon>
    </lineage>
</organism>
<proteinExistence type="predicted"/>
<protein>
    <submittedName>
        <fullName evidence="1">Uncharacterized protein</fullName>
    </submittedName>
</protein>